<dbReference type="HOGENOM" id="CLU_010194_1_3_0"/>
<dbReference type="Proteomes" id="UP000008922">
    <property type="component" value="Chromosome"/>
</dbReference>
<dbReference type="PRINTS" id="PR00081">
    <property type="entry name" value="GDHRDH"/>
</dbReference>
<dbReference type="eggNOG" id="COG1028">
    <property type="taxonomic scope" value="Bacteria"/>
</dbReference>
<reference evidence="3 4" key="1">
    <citation type="submission" date="2010-12" db="EMBL/GenBank/DDBJ databases">
        <title>Whole genome sequence of Anaerolinea thermophila UNI-1.</title>
        <authorList>
            <person name="Narita-Yamada S."/>
            <person name="Kishi E."/>
            <person name="Watanabe Y."/>
            <person name="Takasaki K."/>
            <person name="Ankai A."/>
            <person name="Oguchi A."/>
            <person name="Fukui S."/>
            <person name="Takahashi M."/>
            <person name="Yashiro I."/>
            <person name="Hosoyama A."/>
            <person name="Sekiguchi Y."/>
            <person name="Hanada S."/>
            <person name="Fujita N."/>
        </authorList>
    </citation>
    <scope>NUCLEOTIDE SEQUENCE [LARGE SCALE GENOMIC DNA]</scope>
    <source>
        <strain evidence="4">DSM 14523 / JCM 11388 / NBRC 100420 / UNI-1</strain>
    </source>
</reference>
<gene>
    <name evidence="3" type="ordered locus">ANT_17280</name>
</gene>
<evidence type="ECO:0000256" key="1">
    <source>
        <dbReference type="ARBA" id="ARBA00006484"/>
    </source>
</evidence>
<dbReference type="KEGG" id="atm:ANT_17280"/>
<name>E8N5P0_ANATU</name>
<dbReference type="NCBIfam" id="NF005559">
    <property type="entry name" value="PRK07231.1"/>
    <property type="match status" value="1"/>
</dbReference>
<accession>E8N5P0</accession>
<dbReference type="Pfam" id="PF13561">
    <property type="entry name" value="adh_short_C2"/>
    <property type="match status" value="1"/>
</dbReference>
<proteinExistence type="inferred from homology"/>
<dbReference type="AlphaFoldDB" id="E8N5P0"/>
<keyword evidence="2" id="KW-0560">Oxidoreductase</keyword>
<dbReference type="InterPro" id="IPR036291">
    <property type="entry name" value="NAD(P)-bd_dom_sf"/>
</dbReference>
<dbReference type="PANTHER" id="PTHR43639">
    <property type="entry name" value="OXIDOREDUCTASE, SHORT-CHAIN DEHYDROGENASE/REDUCTASE FAMILY (AFU_ORTHOLOGUE AFUA_5G02870)"/>
    <property type="match status" value="1"/>
</dbReference>
<dbReference type="FunFam" id="3.40.50.720:FF:000084">
    <property type="entry name" value="Short-chain dehydrogenase reductase"/>
    <property type="match status" value="1"/>
</dbReference>
<comment type="similarity">
    <text evidence="1">Belongs to the short-chain dehydrogenases/reductases (SDR) family.</text>
</comment>
<evidence type="ECO:0000256" key="2">
    <source>
        <dbReference type="ARBA" id="ARBA00023002"/>
    </source>
</evidence>
<evidence type="ECO:0000313" key="3">
    <source>
        <dbReference type="EMBL" id="BAJ63754.1"/>
    </source>
</evidence>
<protein>
    <submittedName>
        <fullName evidence="3">Oxidoreductase</fullName>
    </submittedName>
</protein>
<evidence type="ECO:0000313" key="4">
    <source>
        <dbReference type="Proteomes" id="UP000008922"/>
    </source>
</evidence>
<dbReference type="EMBL" id="AP012029">
    <property type="protein sequence ID" value="BAJ63754.1"/>
    <property type="molecule type" value="Genomic_DNA"/>
</dbReference>
<dbReference type="GO" id="GO:0016491">
    <property type="term" value="F:oxidoreductase activity"/>
    <property type="evidence" value="ECO:0007669"/>
    <property type="project" value="UniProtKB-KW"/>
</dbReference>
<keyword evidence="4" id="KW-1185">Reference proteome</keyword>
<dbReference type="SUPFAM" id="SSF51735">
    <property type="entry name" value="NAD(P)-binding Rossmann-fold domains"/>
    <property type="match status" value="1"/>
</dbReference>
<dbReference type="NCBIfam" id="NF005975">
    <property type="entry name" value="PRK08063.1"/>
    <property type="match status" value="1"/>
</dbReference>
<dbReference type="STRING" id="926569.ANT_17280"/>
<dbReference type="InParanoid" id="E8N5P0"/>
<dbReference type="CDD" id="cd05359">
    <property type="entry name" value="ChcA_like_SDR_c"/>
    <property type="match status" value="1"/>
</dbReference>
<dbReference type="PANTHER" id="PTHR43639:SF1">
    <property type="entry name" value="SHORT-CHAIN DEHYDROGENASE_REDUCTASE FAMILY PROTEIN"/>
    <property type="match status" value="1"/>
</dbReference>
<organism evidence="3 4">
    <name type="scientific">Anaerolinea thermophila (strain DSM 14523 / JCM 11388 / NBRC 100420 / UNI-1)</name>
    <dbReference type="NCBI Taxonomy" id="926569"/>
    <lineage>
        <taxon>Bacteria</taxon>
        <taxon>Bacillati</taxon>
        <taxon>Chloroflexota</taxon>
        <taxon>Anaerolineae</taxon>
        <taxon>Anaerolineales</taxon>
        <taxon>Anaerolineaceae</taxon>
        <taxon>Anaerolinea</taxon>
    </lineage>
</organism>
<sequence length="261" mass="27975">MLKMSVTLPFLEKNILVTGSGRGIGRAIALRFAELGANVVINYHRNETPAQEVANQIREMGRKVLVIRANLAKPEDIDLLFDSIEQEWGSLDGFISNAASGFNRPALQQKVTGWDWTMNVNARAFLFATQRAVPLMEKRGGGSIVAISSPGSHRVLPDYVAVGASKAALEALTRYLAVELAPKNIVVNAVAPGLVLTDALQHFASLSNPETIPHAIAQTPAGRLVTPEDVAGVVAFLCSPEAFMIRGQVIILDGGYTLPVP</sequence>
<dbReference type="FunCoup" id="E8N5P0">
    <property type="interactions" value="96"/>
</dbReference>
<dbReference type="Gene3D" id="3.40.50.720">
    <property type="entry name" value="NAD(P)-binding Rossmann-like Domain"/>
    <property type="match status" value="1"/>
</dbReference>
<dbReference type="RefSeq" id="WP_013560132.1">
    <property type="nucleotide sequence ID" value="NC_014960.1"/>
</dbReference>
<dbReference type="InterPro" id="IPR002347">
    <property type="entry name" value="SDR_fam"/>
</dbReference>